<accession>A0ABQ6YXW8</accession>
<evidence type="ECO:0008006" key="4">
    <source>
        <dbReference type="Google" id="ProtNLM"/>
    </source>
</evidence>
<reference evidence="2 3" key="1">
    <citation type="submission" date="2016-06" db="EMBL/GenBank/DDBJ databases">
        <title>Four novel species of enterococci isolated from chicken manure.</title>
        <authorList>
            <person name="Van Tyne D."/>
        </authorList>
    </citation>
    <scope>NUCLEOTIDE SEQUENCE [LARGE SCALE GENOMIC DNA]</scope>
    <source>
        <strain evidence="2 3">CU12B</strain>
    </source>
</reference>
<feature type="transmembrane region" description="Helical" evidence="1">
    <location>
        <begin position="21"/>
        <end position="39"/>
    </location>
</feature>
<gene>
    <name evidence="2" type="ORF">BAU17_11660</name>
</gene>
<dbReference type="EMBL" id="MAEL01000045">
    <property type="protein sequence ID" value="KAF1302864.1"/>
    <property type="molecule type" value="Genomic_DNA"/>
</dbReference>
<name>A0ABQ6YXW8_9ENTE</name>
<organism evidence="2 3">
    <name type="scientific">Candidatus Enterococcus willemsii</name>
    <dbReference type="NCBI Taxonomy" id="1857215"/>
    <lineage>
        <taxon>Bacteria</taxon>
        <taxon>Bacillati</taxon>
        <taxon>Bacillota</taxon>
        <taxon>Bacilli</taxon>
        <taxon>Lactobacillales</taxon>
        <taxon>Enterococcaceae</taxon>
        <taxon>Enterococcus</taxon>
    </lineage>
</organism>
<keyword evidence="3" id="KW-1185">Reference proteome</keyword>
<proteinExistence type="predicted"/>
<evidence type="ECO:0000313" key="2">
    <source>
        <dbReference type="EMBL" id="KAF1302864.1"/>
    </source>
</evidence>
<keyword evidence="1" id="KW-0472">Membrane</keyword>
<comment type="caution">
    <text evidence="2">The sequence shown here is derived from an EMBL/GenBank/DDBJ whole genome shotgun (WGS) entry which is preliminary data.</text>
</comment>
<dbReference type="Proteomes" id="UP000782705">
    <property type="component" value="Unassembled WGS sequence"/>
</dbReference>
<evidence type="ECO:0000313" key="3">
    <source>
        <dbReference type="Proteomes" id="UP000782705"/>
    </source>
</evidence>
<sequence>MKQNFDERQLLVRQKGYKYAFIMEMVLIVIFYTDTLFATKEYFTMSAILALLLFLPVIFVTGYMVLNDAYYRVDEFNKLGFSSLFFLGLGLFHLYIFLSSQSYQRVIVDGQVTNNIVSVLSAIMFLNIGLCSSYKYLQNRRTRKRK</sequence>
<keyword evidence="1" id="KW-0812">Transmembrane</keyword>
<keyword evidence="1" id="KW-1133">Transmembrane helix</keyword>
<evidence type="ECO:0000256" key="1">
    <source>
        <dbReference type="SAM" id="Phobius"/>
    </source>
</evidence>
<feature type="transmembrane region" description="Helical" evidence="1">
    <location>
        <begin position="45"/>
        <end position="66"/>
    </location>
</feature>
<feature type="transmembrane region" description="Helical" evidence="1">
    <location>
        <begin position="116"/>
        <end position="137"/>
    </location>
</feature>
<feature type="transmembrane region" description="Helical" evidence="1">
    <location>
        <begin position="78"/>
        <end position="96"/>
    </location>
</feature>
<dbReference type="RefSeq" id="WP_161902524.1">
    <property type="nucleotide sequence ID" value="NZ_MAEL01000045.1"/>
</dbReference>
<protein>
    <recommendedName>
        <fullName evidence="4">Permease</fullName>
    </recommendedName>
</protein>